<evidence type="ECO:0000256" key="11">
    <source>
        <dbReference type="HAMAP-Rule" id="MF_00208"/>
    </source>
</evidence>
<dbReference type="EC" id="6.3.2.13" evidence="11"/>
<dbReference type="EMBL" id="JAHDYS010000008">
    <property type="protein sequence ID" value="MBT1072082.1"/>
    <property type="molecule type" value="Genomic_DNA"/>
</dbReference>
<keyword evidence="9 11" id="KW-0131">Cell cycle</keyword>
<feature type="binding site" evidence="11">
    <location>
        <position position="479"/>
    </location>
    <ligand>
        <name>meso-2,6-diaminopimelate</name>
        <dbReference type="ChEBI" id="CHEBI:57791"/>
    </ligand>
</feature>
<dbReference type="Pfam" id="PF02875">
    <property type="entry name" value="Mur_ligase_C"/>
    <property type="match status" value="1"/>
</dbReference>
<evidence type="ECO:0000313" key="16">
    <source>
        <dbReference type="EMBL" id="MBT1072082.1"/>
    </source>
</evidence>
<dbReference type="SUPFAM" id="SSF53623">
    <property type="entry name" value="MurD-like peptide ligases, catalytic domain"/>
    <property type="match status" value="1"/>
</dbReference>
<feature type="binding site" evidence="11">
    <location>
        <position position="186"/>
    </location>
    <ligand>
        <name>UDP-N-acetyl-alpha-D-muramoyl-L-alanyl-D-glutamate</name>
        <dbReference type="ChEBI" id="CHEBI:83900"/>
    </ligand>
</feature>
<dbReference type="InterPro" id="IPR018109">
    <property type="entry name" value="Folylpolyglutamate_synth_CS"/>
</dbReference>
<comment type="similarity">
    <text evidence="1 11">Belongs to the MurCDEF family. MurE subfamily.</text>
</comment>
<keyword evidence="7 11" id="KW-0133">Cell shape</keyword>
<dbReference type="SUPFAM" id="SSF63418">
    <property type="entry name" value="MurE/MurF N-terminal domain"/>
    <property type="match status" value="1"/>
</dbReference>
<dbReference type="Pfam" id="PF01225">
    <property type="entry name" value="Mur_ligase"/>
    <property type="match status" value="1"/>
</dbReference>
<keyword evidence="10 11" id="KW-0961">Cell wall biogenesis/degradation</keyword>
<dbReference type="InterPro" id="IPR004101">
    <property type="entry name" value="Mur_ligase_C"/>
</dbReference>
<feature type="binding site" evidence="11">
    <location>
        <position position="184"/>
    </location>
    <ligand>
        <name>UDP-N-acetyl-alpha-D-muramoyl-L-alanyl-D-glutamate</name>
        <dbReference type="ChEBI" id="CHEBI:83900"/>
    </ligand>
</feature>
<comment type="caution">
    <text evidence="16">The sequence shown here is derived from an EMBL/GenBank/DDBJ whole genome shotgun (WGS) entry which is preliminary data.</text>
</comment>
<feature type="binding site" evidence="11">
    <location>
        <position position="178"/>
    </location>
    <ligand>
        <name>UDP-N-acetyl-alpha-D-muramoyl-L-alanyl-D-glutamate</name>
        <dbReference type="ChEBI" id="CHEBI:83900"/>
    </ligand>
</feature>
<feature type="binding site" evidence="11">
    <location>
        <begin position="109"/>
        <end position="115"/>
    </location>
    <ligand>
        <name>ATP</name>
        <dbReference type="ChEBI" id="CHEBI:30616"/>
    </ligand>
</feature>
<name>A0ABS5U8S0_9BACT</name>
<comment type="pathway">
    <text evidence="11 12">Cell wall biogenesis; peptidoglycan biosynthesis.</text>
</comment>
<evidence type="ECO:0000256" key="6">
    <source>
        <dbReference type="ARBA" id="ARBA00022840"/>
    </source>
</evidence>
<dbReference type="InterPro" id="IPR013221">
    <property type="entry name" value="Mur_ligase_cen"/>
</dbReference>
<evidence type="ECO:0000259" key="15">
    <source>
        <dbReference type="Pfam" id="PF08245"/>
    </source>
</evidence>
<feature type="domain" description="Mur ligase C-terminal" evidence="14">
    <location>
        <begin position="335"/>
        <end position="477"/>
    </location>
</feature>
<comment type="function">
    <text evidence="11">Catalyzes the addition of meso-diaminopimelic acid to the nucleotide precursor UDP-N-acetylmuramoyl-L-alanyl-D-glutamate (UMAG) in the biosynthesis of bacterial cell-wall peptidoglycan.</text>
</comment>
<comment type="subcellular location">
    <subcellularLocation>
        <location evidence="11 12">Cytoplasm</location>
    </subcellularLocation>
</comment>
<evidence type="ECO:0000259" key="13">
    <source>
        <dbReference type="Pfam" id="PF01225"/>
    </source>
</evidence>
<evidence type="ECO:0000256" key="4">
    <source>
        <dbReference type="ARBA" id="ARBA00022618"/>
    </source>
</evidence>
<keyword evidence="6 11" id="KW-0067">ATP-binding</keyword>
<dbReference type="NCBIfam" id="NF001124">
    <property type="entry name" value="PRK00139.1-2"/>
    <property type="match status" value="1"/>
</dbReference>
<dbReference type="RefSeq" id="WP_214298609.1">
    <property type="nucleotide sequence ID" value="NZ_JAHDYS010000008.1"/>
</dbReference>
<keyword evidence="5 11" id="KW-0547">Nucleotide-binding</keyword>
<dbReference type="Gene3D" id="3.40.1390.10">
    <property type="entry name" value="MurE/MurF, N-terminal domain"/>
    <property type="match status" value="1"/>
</dbReference>
<dbReference type="InterPro" id="IPR035911">
    <property type="entry name" value="MurE/MurF_N"/>
</dbReference>
<feature type="domain" description="Mur ligase N-terminal catalytic" evidence="13">
    <location>
        <begin position="21"/>
        <end position="95"/>
    </location>
</feature>
<accession>A0ABS5U8S0</accession>
<keyword evidence="17" id="KW-1185">Reference proteome</keyword>
<comment type="PTM">
    <text evidence="11">Carboxylation is probably crucial for Mg(2+) binding and, consequently, for the gamma-phosphate positioning of ATP.</text>
</comment>
<dbReference type="InterPro" id="IPR036565">
    <property type="entry name" value="Mur-like_cat_sf"/>
</dbReference>
<sequence length="506" mass="54265">MKLSSLLGSLAKELTGNDSVEITGVTCDSRSVKPGMLFFALPGATVDGHRFIPAAVTAGAAAVVLEDTASAPQEVPWISVTDARSAMAITAAEFYGKPTVDLPLIGITGTNGKTTTSYLVESILAAAGTPAAVLGTISYRFGETTIEASHTTPESTELQAAFRKLADAGARAFVMEVSSHALEQKRVDGCYFDVGIFSNLTRDHLDYHKTMESYLESKQRLFEDLLRPDTLKPRRRAAVNMDDEYGVRIAGRAACEVITYGVDFQGDVHAVDVQSSVNGISGRLVTPYGAIAFSSRLLGRFNLYNILAAASAGVALELPLEAIKSGIEGHTTVPGRMERVENTQGVTLLVDYAHTGDALENVLSTLQELATARIITVFGCGGDRDTGKRPIMGRIAASMSDLAIVTSDNPRTENPLTILGQVRAGILPLGFREYTPEDAVGGFPEKGFVMLENRAEAIRLAVRAAKPGDIILLAGKGHEDYQIIGTTKHHFDDREEARRAFEEISR</sequence>
<comment type="catalytic activity">
    <reaction evidence="11">
        <text>UDP-N-acetyl-alpha-D-muramoyl-L-alanyl-D-glutamate + meso-2,6-diaminopimelate + ATP = UDP-N-acetyl-alpha-D-muramoyl-L-alanyl-gamma-D-glutamyl-meso-2,6-diaminopimelate + ADP + phosphate + H(+)</text>
        <dbReference type="Rhea" id="RHEA:23676"/>
        <dbReference type="ChEBI" id="CHEBI:15378"/>
        <dbReference type="ChEBI" id="CHEBI:30616"/>
        <dbReference type="ChEBI" id="CHEBI:43474"/>
        <dbReference type="ChEBI" id="CHEBI:57791"/>
        <dbReference type="ChEBI" id="CHEBI:83900"/>
        <dbReference type="ChEBI" id="CHEBI:83905"/>
        <dbReference type="ChEBI" id="CHEBI:456216"/>
        <dbReference type="EC" id="6.3.2.13"/>
    </reaction>
</comment>
<comment type="caution">
    <text evidence="11">Lacks conserved residue(s) required for the propagation of feature annotation.</text>
</comment>
<dbReference type="NCBIfam" id="NF001126">
    <property type="entry name" value="PRK00139.1-4"/>
    <property type="match status" value="1"/>
</dbReference>
<evidence type="ECO:0000256" key="1">
    <source>
        <dbReference type="ARBA" id="ARBA00005898"/>
    </source>
</evidence>
<evidence type="ECO:0000256" key="5">
    <source>
        <dbReference type="ARBA" id="ARBA00022741"/>
    </source>
</evidence>
<dbReference type="Proteomes" id="UP000784128">
    <property type="component" value="Unassembled WGS sequence"/>
</dbReference>
<feature type="binding site" evidence="11">
    <location>
        <position position="384"/>
    </location>
    <ligand>
        <name>meso-2,6-diaminopimelate</name>
        <dbReference type="ChEBI" id="CHEBI:57791"/>
    </ligand>
</feature>
<feature type="binding site" evidence="11">
    <location>
        <position position="475"/>
    </location>
    <ligand>
        <name>meso-2,6-diaminopimelate</name>
        <dbReference type="ChEBI" id="CHEBI:57791"/>
    </ligand>
</feature>
<keyword evidence="3 11" id="KW-0436">Ligase</keyword>
<evidence type="ECO:0000256" key="12">
    <source>
        <dbReference type="RuleBase" id="RU004135"/>
    </source>
</evidence>
<keyword evidence="2 11" id="KW-0963">Cytoplasm</keyword>
<protein>
    <recommendedName>
        <fullName evidence="11">UDP-N-acetylmuramoyl-L-alanyl-D-glutamate--2,6-diaminopimelate ligase</fullName>
        <ecNumber evidence="11">6.3.2.13</ecNumber>
    </recommendedName>
    <alternativeName>
        <fullName evidence="11">Meso-A2pm-adding enzyme</fullName>
    </alternativeName>
    <alternativeName>
        <fullName evidence="11">Meso-diaminopimelate-adding enzyme</fullName>
    </alternativeName>
    <alternativeName>
        <fullName evidence="11">UDP-MurNAc-L-Ala-D-Glu:meso-diaminopimelate ligase</fullName>
    </alternativeName>
    <alternativeName>
        <fullName evidence="11">UDP-MurNAc-tripeptide synthetase</fullName>
    </alternativeName>
    <alternativeName>
        <fullName evidence="11">UDP-N-acetylmuramyl-tripeptide synthetase</fullName>
    </alternativeName>
</protein>
<dbReference type="InterPro" id="IPR036615">
    <property type="entry name" value="Mur_ligase_C_dom_sf"/>
</dbReference>
<dbReference type="PROSITE" id="PS01011">
    <property type="entry name" value="FOLYLPOLYGLU_SYNT_1"/>
    <property type="match status" value="1"/>
</dbReference>
<dbReference type="Gene3D" id="3.40.1190.10">
    <property type="entry name" value="Mur-like, catalytic domain"/>
    <property type="match status" value="1"/>
</dbReference>
<organism evidence="16 17">
    <name type="scientific">Pelotalea chapellei</name>
    <dbReference type="NCBI Taxonomy" id="44671"/>
    <lineage>
        <taxon>Bacteria</taxon>
        <taxon>Pseudomonadati</taxon>
        <taxon>Thermodesulfobacteriota</taxon>
        <taxon>Desulfuromonadia</taxon>
        <taxon>Geobacterales</taxon>
        <taxon>Geobacteraceae</taxon>
        <taxon>Pelotalea</taxon>
    </lineage>
</organism>
<dbReference type="HAMAP" id="MF_00208">
    <property type="entry name" value="MurE"/>
    <property type="match status" value="1"/>
</dbReference>
<evidence type="ECO:0000256" key="3">
    <source>
        <dbReference type="ARBA" id="ARBA00022598"/>
    </source>
</evidence>
<keyword evidence="4 11" id="KW-0132">Cell division</keyword>
<dbReference type="Gene3D" id="3.90.190.20">
    <property type="entry name" value="Mur ligase, C-terminal domain"/>
    <property type="match status" value="1"/>
</dbReference>
<evidence type="ECO:0000256" key="10">
    <source>
        <dbReference type="ARBA" id="ARBA00023316"/>
    </source>
</evidence>
<comment type="cofactor">
    <cofactor evidence="11">
        <name>Mg(2+)</name>
        <dbReference type="ChEBI" id="CHEBI:18420"/>
    </cofactor>
</comment>
<dbReference type="PANTHER" id="PTHR23135">
    <property type="entry name" value="MUR LIGASE FAMILY MEMBER"/>
    <property type="match status" value="1"/>
</dbReference>
<evidence type="ECO:0000256" key="7">
    <source>
        <dbReference type="ARBA" id="ARBA00022960"/>
    </source>
</evidence>
<dbReference type="InterPro" id="IPR000713">
    <property type="entry name" value="Mur_ligase_N"/>
</dbReference>
<dbReference type="GO" id="GO:0008765">
    <property type="term" value="F:UDP-N-acetylmuramoylalanyl-D-glutamate-2,6-diaminopimelate ligase activity"/>
    <property type="evidence" value="ECO:0007669"/>
    <property type="project" value="UniProtKB-EC"/>
</dbReference>
<feature type="domain" description="Mur ligase central" evidence="15">
    <location>
        <begin position="107"/>
        <end position="312"/>
    </location>
</feature>
<gene>
    <name evidence="11" type="primary">murE</name>
    <name evidence="16" type="ORF">KJB30_09830</name>
</gene>
<feature type="binding site" evidence="11">
    <location>
        <position position="29"/>
    </location>
    <ligand>
        <name>UDP-N-acetyl-alpha-D-muramoyl-L-alanyl-D-glutamate</name>
        <dbReference type="ChEBI" id="CHEBI:83900"/>
    </ligand>
</feature>
<proteinExistence type="inferred from homology"/>
<dbReference type="SUPFAM" id="SSF53244">
    <property type="entry name" value="MurD-like peptide ligases, peptide-binding domain"/>
    <property type="match status" value="1"/>
</dbReference>
<evidence type="ECO:0000259" key="14">
    <source>
        <dbReference type="Pfam" id="PF02875"/>
    </source>
</evidence>
<evidence type="ECO:0000256" key="9">
    <source>
        <dbReference type="ARBA" id="ARBA00023306"/>
    </source>
</evidence>
<dbReference type="Pfam" id="PF08245">
    <property type="entry name" value="Mur_ligase_M"/>
    <property type="match status" value="1"/>
</dbReference>
<keyword evidence="11" id="KW-0460">Magnesium</keyword>
<feature type="binding site" evidence="11">
    <location>
        <begin position="151"/>
        <end position="152"/>
    </location>
    <ligand>
        <name>UDP-N-acetyl-alpha-D-muramoyl-L-alanyl-D-glutamate</name>
        <dbReference type="ChEBI" id="CHEBI:83900"/>
    </ligand>
</feature>
<dbReference type="InterPro" id="IPR005761">
    <property type="entry name" value="UDP-N-AcMur-Glu-dNH2Pim_ligase"/>
</dbReference>
<evidence type="ECO:0000256" key="2">
    <source>
        <dbReference type="ARBA" id="ARBA00022490"/>
    </source>
</evidence>
<dbReference type="NCBIfam" id="TIGR01085">
    <property type="entry name" value="murE"/>
    <property type="match status" value="1"/>
</dbReference>
<evidence type="ECO:0000256" key="8">
    <source>
        <dbReference type="ARBA" id="ARBA00022984"/>
    </source>
</evidence>
<feature type="modified residue" description="N6-carboxylysine" evidence="11">
    <location>
        <position position="218"/>
    </location>
</feature>
<feature type="binding site" evidence="11">
    <location>
        <begin position="408"/>
        <end position="411"/>
    </location>
    <ligand>
        <name>meso-2,6-diaminopimelate</name>
        <dbReference type="ChEBI" id="CHEBI:57791"/>
    </ligand>
</feature>
<reference evidence="16 17" key="1">
    <citation type="submission" date="2021-05" db="EMBL/GenBank/DDBJ databases">
        <title>The draft genome of Geobacter chapellei DSM 13688.</title>
        <authorList>
            <person name="Xu Z."/>
            <person name="Masuda Y."/>
            <person name="Itoh H."/>
            <person name="Senoo K."/>
        </authorList>
    </citation>
    <scope>NUCLEOTIDE SEQUENCE [LARGE SCALE GENOMIC DNA]</scope>
    <source>
        <strain evidence="16 17">DSM 13688</strain>
    </source>
</reference>
<dbReference type="PANTHER" id="PTHR23135:SF4">
    <property type="entry name" value="UDP-N-ACETYLMURAMOYL-L-ALANYL-D-GLUTAMATE--2,6-DIAMINOPIMELATE LIGASE MURE HOMOLOG, CHLOROPLASTIC"/>
    <property type="match status" value="1"/>
</dbReference>
<keyword evidence="8 11" id="KW-0573">Peptidoglycan synthesis</keyword>
<feature type="short sequence motif" description="Meso-diaminopimelate recognition motif" evidence="11">
    <location>
        <begin position="408"/>
        <end position="411"/>
    </location>
</feature>
<evidence type="ECO:0000313" key="17">
    <source>
        <dbReference type="Proteomes" id="UP000784128"/>
    </source>
</evidence>